<keyword evidence="7" id="KW-1133">Transmembrane helix</keyword>
<feature type="signal peptide" evidence="8">
    <location>
        <begin position="1"/>
        <end position="24"/>
    </location>
</feature>
<keyword evidence="2 5" id="KW-0645">Protease</keyword>
<name>A0ABU8L877_9MICO</name>
<dbReference type="InterPro" id="IPR000209">
    <property type="entry name" value="Peptidase_S8/S53_dom"/>
</dbReference>
<proteinExistence type="inferred from homology"/>
<keyword evidence="8" id="KW-0732">Signal</keyword>
<evidence type="ECO:0000256" key="7">
    <source>
        <dbReference type="SAM" id="Phobius"/>
    </source>
</evidence>
<feature type="active site" description="Charge relay system" evidence="5">
    <location>
        <position position="97"/>
    </location>
</feature>
<dbReference type="InterPro" id="IPR015500">
    <property type="entry name" value="Peptidase_S8_subtilisin-rel"/>
</dbReference>
<comment type="similarity">
    <text evidence="1 5">Belongs to the peptidase S8 family.</text>
</comment>
<feature type="chain" id="PRO_5046827542" evidence="8">
    <location>
        <begin position="25"/>
        <end position="461"/>
    </location>
</feature>
<evidence type="ECO:0000256" key="5">
    <source>
        <dbReference type="PROSITE-ProRule" id="PRU01240"/>
    </source>
</evidence>
<keyword evidence="7" id="KW-0472">Membrane</keyword>
<dbReference type="Proteomes" id="UP001371224">
    <property type="component" value="Unassembled WGS sequence"/>
</dbReference>
<dbReference type="InterPro" id="IPR023828">
    <property type="entry name" value="Peptidase_S8_Ser-AS"/>
</dbReference>
<feature type="active site" description="Charge relay system" evidence="5">
    <location>
        <position position="299"/>
    </location>
</feature>
<keyword evidence="4 5" id="KW-0720">Serine protease</keyword>
<dbReference type="RefSeq" id="WP_337330898.1">
    <property type="nucleotide sequence ID" value="NZ_JBBDGM010000002.1"/>
</dbReference>
<dbReference type="PRINTS" id="PR00723">
    <property type="entry name" value="SUBTILISIN"/>
</dbReference>
<evidence type="ECO:0000313" key="11">
    <source>
        <dbReference type="Proteomes" id="UP001371224"/>
    </source>
</evidence>
<dbReference type="Gene3D" id="3.40.50.200">
    <property type="entry name" value="Peptidase S8/S53 domain"/>
    <property type="match status" value="1"/>
</dbReference>
<feature type="domain" description="Peptidase S8/S53" evidence="9">
    <location>
        <begin position="88"/>
        <end position="349"/>
    </location>
</feature>
<sequence length="461" mass="46756">MTTGRMLSGIAAIAAMTASVLVGAAPAAGGDAADADAAASASSAFATSAESPEPTPLPIPDDPTDPIRAKEYWLDGAKIRDAWRVTRGQGVTIAVLDTGIGEAGGAFGDAVVDGTDMSGAGTADGRTPIGVINRGHGTLVGSVAAAPGKPDGTGMIGVAPRADLLSISLGFPGTSATKPFSEQVAEGMKWAVDNGADVINLSFTTNTLDWDRSWDEAFLYAYEHDVVVIAAAGNRDSGTSIIGAPATIPGVLTVGGVDQTGMASRGASTQGITIGIMAPSESLIGFSADGQIVGWEGTSGAAPIVAGAAALVRAAHPDLDAANVINRLIATAVPVPEMTRTPDPLYGYGLLDVNAAVTASVPRVKQNPMGDLEEWVRVYRRADAPEEPTPQDPSTPVAVDPLPPPEPPTEAGSPLLPTADSLRYGTLPLLALTVPGILIALGVTAAARRIRTERGRRTPTP</sequence>
<dbReference type="EMBL" id="JBBDGM010000002">
    <property type="protein sequence ID" value="MEJ1087220.1"/>
    <property type="molecule type" value="Genomic_DNA"/>
</dbReference>
<evidence type="ECO:0000256" key="1">
    <source>
        <dbReference type="ARBA" id="ARBA00011073"/>
    </source>
</evidence>
<keyword evidence="7" id="KW-0812">Transmembrane</keyword>
<comment type="caution">
    <text evidence="10">The sequence shown here is derived from an EMBL/GenBank/DDBJ whole genome shotgun (WGS) entry which is preliminary data.</text>
</comment>
<dbReference type="PROSITE" id="PS51892">
    <property type="entry name" value="SUBTILASE"/>
    <property type="match status" value="1"/>
</dbReference>
<dbReference type="SUPFAM" id="SSF52743">
    <property type="entry name" value="Subtilisin-like"/>
    <property type="match status" value="1"/>
</dbReference>
<reference evidence="10 11" key="1">
    <citation type="submission" date="2024-02" db="EMBL/GenBank/DDBJ databases">
        <authorList>
            <person name="Saticioglu I.B."/>
        </authorList>
    </citation>
    <scope>NUCLEOTIDE SEQUENCE [LARGE SCALE GENOMIC DNA]</scope>
    <source>
        <strain evidence="10 11">Mu-80</strain>
    </source>
</reference>
<feature type="region of interest" description="Disordered" evidence="6">
    <location>
        <begin position="384"/>
        <end position="417"/>
    </location>
</feature>
<protein>
    <submittedName>
        <fullName evidence="10">S8 family serine peptidase</fullName>
    </submittedName>
</protein>
<evidence type="ECO:0000256" key="3">
    <source>
        <dbReference type="ARBA" id="ARBA00022801"/>
    </source>
</evidence>
<dbReference type="PANTHER" id="PTHR43806:SF11">
    <property type="entry name" value="CEREVISIN-RELATED"/>
    <property type="match status" value="1"/>
</dbReference>
<evidence type="ECO:0000256" key="4">
    <source>
        <dbReference type="ARBA" id="ARBA00022825"/>
    </source>
</evidence>
<feature type="region of interest" description="Disordered" evidence="6">
    <location>
        <begin position="44"/>
        <end position="67"/>
    </location>
</feature>
<evidence type="ECO:0000256" key="8">
    <source>
        <dbReference type="SAM" id="SignalP"/>
    </source>
</evidence>
<feature type="transmembrane region" description="Helical" evidence="7">
    <location>
        <begin position="427"/>
        <end position="447"/>
    </location>
</feature>
<dbReference type="InterPro" id="IPR022398">
    <property type="entry name" value="Peptidase_S8_His-AS"/>
</dbReference>
<organism evidence="10 11">
    <name type="scientific">Microbacterium bandirmense</name>
    <dbReference type="NCBI Taxonomy" id="3122050"/>
    <lineage>
        <taxon>Bacteria</taxon>
        <taxon>Bacillati</taxon>
        <taxon>Actinomycetota</taxon>
        <taxon>Actinomycetes</taxon>
        <taxon>Micrococcales</taxon>
        <taxon>Microbacteriaceae</taxon>
        <taxon>Microbacterium</taxon>
    </lineage>
</organism>
<evidence type="ECO:0000313" key="10">
    <source>
        <dbReference type="EMBL" id="MEJ1087220.1"/>
    </source>
</evidence>
<evidence type="ECO:0000256" key="2">
    <source>
        <dbReference type="ARBA" id="ARBA00022670"/>
    </source>
</evidence>
<evidence type="ECO:0000259" key="9">
    <source>
        <dbReference type="Pfam" id="PF00082"/>
    </source>
</evidence>
<dbReference type="PROSITE" id="PS00138">
    <property type="entry name" value="SUBTILASE_SER"/>
    <property type="match status" value="1"/>
</dbReference>
<dbReference type="InterPro" id="IPR036852">
    <property type="entry name" value="Peptidase_S8/S53_dom_sf"/>
</dbReference>
<keyword evidence="11" id="KW-1185">Reference proteome</keyword>
<dbReference type="PANTHER" id="PTHR43806">
    <property type="entry name" value="PEPTIDASE S8"/>
    <property type="match status" value="1"/>
</dbReference>
<evidence type="ECO:0000256" key="6">
    <source>
        <dbReference type="SAM" id="MobiDB-lite"/>
    </source>
</evidence>
<feature type="active site" description="Charge relay system" evidence="5">
    <location>
        <position position="136"/>
    </location>
</feature>
<accession>A0ABU8L877</accession>
<keyword evidence="3 5" id="KW-0378">Hydrolase</keyword>
<dbReference type="InterPro" id="IPR050131">
    <property type="entry name" value="Peptidase_S8_subtilisin-like"/>
</dbReference>
<gene>
    <name evidence="10" type="ORF">WDU99_02685</name>
</gene>
<dbReference type="Pfam" id="PF00082">
    <property type="entry name" value="Peptidase_S8"/>
    <property type="match status" value="1"/>
</dbReference>
<dbReference type="PROSITE" id="PS00137">
    <property type="entry name" value="SUBTILASE_HIS"/>
    <property type="match status" value="1"/>
</dbReference>